<name>A0A5J5EAS7_9PEZI</name>
<dbReference type="Proteomes" id="UP000326924">
    <property type="component" value="Unassembled WGS sequence"/>
</dbReference>
<evidence type="ECO:0000313" key="3">
    <source>
        <dbReference type="Proteomes" id="UP000326924"/>
    </source>
</evidence>
<gene>
    <name evidence="2" type="ORF">FN846DRAFT_896761</name>
</gene>
<dbReference type="AlphaFoldDB" id="A0A5J5EAS7"/>
<keyword evidence="1" id="KW-0812">Transmembrane</keyword>
<keyword evidence="1" id="KW-0472">Membrane</keyword>
<sequence length="175" mass="18071">MSPLLEITASLIYIYLHRSSPIRRVLDCLTAPASHVTTASNVRRVIVTTAPYVLAIYSIILFLLSQRLIAAVGSYPLFTSQNAYQHSAPSRSANLAGTGCSASSSWAATVTTSSFSASSSWAATATTSGLSTSCSRAAAVTPSGLSTSCSRAAAVTTSGFPGLIANILCLTASIW</sequence>
<keyword evidence="3" id="KW-1185">Reference proteome</keyword>
<evidence type="ECO:0000256" key="1">
    <source>
        <dbReference type="SAM" id="Phobius"/>
    </source>
</evidence>
<organism evidence="2 3">
    <name type="scientific">Sphaerosporella brunnea</name>
    <dbReference type="NCBI Taxonomy" id="1250544"/>
    <lineage>
        <taxon>Eukaryota</taxon>
        <taxon>Fungi</taxon>
        <taxon>Dikarya</taxon>
        <taxon>Ascomycota</taxon>
        <taxon>Pezizomycotina</taxon>
        <taxon>Pezizomycetes</taxon>
        <taxon>Pezizales</taxon>
        <taxon>Pyronemataceae</taxon>
        <taxon>Sphaerosporella</taxon>
    </lineage>
</organism>
<accession>A0A5J5EAS7</accession>
<protein>
    <submittedName>
        <fullName evidence="2">Uncharacterized protein</fullName>
    </submittedName>
</protein>
<feature type="transmembrane region" description="Helical" evidence="1">
    <location>
        <begin position="45"/>
        <end position="64"/>
    </location>
</feature>
<comment type="caution">
    <text evidence="2">The sequence shown here is derived from an EMBL/GenBank/DDBJ whole genome shotgun (WGS) entry which is preliminary data.</text>
</comment>
<reference evidence="2 3" key="1">
    <citation type="submission" date="2019-09" db="EMBL/GenBank/DDBJ databases">
        <title>Draft genome of the ectomycorrhizal ascomycete Sphaerosporella brunnea.</title>
        <authorList>
            <consortium name="DOE Joint Genome Institute"/>
            <person name="Benucci G.M."/>
            <person name="Marozzi G."/>
            <person name="Antonielli L."/>
            <person name="Sanchez S."/>
            <person name="Marco P."/>
            <person name="Wang X."/>
            <person name="Falini L.B."/>
            <person name="Barry K."/>
            <person name="Haridas S."/>
            <person name="Lipzen A."/>
            <person name="Labutti K."/>
            <person name="Grigoriev I.V."/>
            <person name="Murat C."/>
            <person name="Martin F."/>
            <person name="Albertini E."/>
            <person name="Donnini D."/>
            <person name="Bonito G."/>
        </authorList>
    </citation>
    <scope>NUCLEOTIDE SEQUENCE [LARGE SCALE GENOMIC DNA]</scope>
    <source>
        <strain evidence="2 3">Sb_GMNB300</strain>
    </source>
</reference>
<proteinExistence type="predicted"/>
<dbReference type="EMBL" id="VXIS01000823">
    <property type="protein sequence ID" value="KAA8892542.1"/>
    <property type="molecule type" value="Genomic_DNA"/>
</dbReference>
<dbReference type="InParanoid" id="A0A5J5EAS7"/>
<evidence type="ECO:0000313" key="2">
    <source>
        <dbReference type="EMBL" id="KAA8892542.1"/>
    </source>
</evidence>
<keyword evidence="1" id="KW-1133">Transmembrane helix</keyword>